<gene>
    <name evidence="1" type="ordered locus">Gbem_4125</name>
</gene>
<dbReference type="STRING" id="404380.Gbem_4125"/>
<dbReference type="KEGG" id="gbm:Gbem_4125"/>
<dbReference type="EMBL" id="CP001124">
    <property type="protein sequence ID" value="ADO00822.1"/>
    <property type="molecule type" value="Genomic_DNA"/>
</dbReference>
<protein>
    <submittedName>
        <fullName evidence="1">Uncharacterized protein</fullName>
    </submittedName>
</protein>
<dbReference type="Proteomes" id="UP000008825">
    <property type="component" value="Chromosome"/>
</dbReference>
<organism evidence="1 2">
    <name type="scientific">Citrifermentans bemidjiense (strain ATCC BAA-1014 / DSM 16622 / JCM 12645 / Bem)</name>
    <name type="common">Geobacter bemidjiensis</name>
    <dbReference type="NCBI Taxonomy" id="404380"/>
    <lineage>
        <taxon>Bacteria</taxon>
        <taxon>Pseudomonadati</taxon>
        <taxon>Thermodesulfobacteriota</taxon>
        <taxon>Desulfuromonadia</taxon>
        <taxon>Geobacterales</taxon>
        <taxon>Geobacteraceae</taxon>
        <taxon>Citrifermentans</taxon>
    </lineage>
</organism>
<evidence type="ECO:0000313" key="2">
    <source>
        <dbReference type="Proteomes" id="UP000008825"/>
    </source>
</evidence>
<evidence type="ECO:0000313" key="1">
    <source>
        <dbReference type="EMBL" id="ADO00822.1"/>
    </source>
</evidence>
<proteinExistence type="predicted"/>
<dbReference type="HOGENOM" id="CLU_3061942_0_0_7"/>
<name>E1P6C7_CITBB</name>
<accession>E1P6C7</accession>
<reference evidence="1 2" key="1">
    <citation type="submission" date="2008-07" db="EMBL/GenBank/DDBJ databases">
        <title>Complete sequence of Geobacter bemidjiensis BEM.</title>
        <authorList>
            <consortium name="US DOE Joint Genome Institute"/>
            <person name="Lucas S."/>
            <person name="Copeland A."/>
            <person name="Lapidus A."/>
            <person name="Glavina del Rio T."/>
            <person name="Dalin E."/>
            <person name="Tice H."/>
            <person name="Bruce D."/>
            <person name="Goodwin L."/>
            <person name="Pitluck S."/>
            <person name="Kiss H."/>
            <person name="Brettin T."/>
            <person name="Detter J.C."/>
            <person name="Han C."/>
            <person name="Kuske C.R."/>
            <person name="Schmutz J."/>
            <person name="Larimer F."/>
            <person name="Land M."/>
            <person name="Hauser L."/>
            <person name="Kyrpides N."/>
            <person name="Lykidis A."/>
            <person name="Lovley D."/>
            <person name="Richardson P."/>
        </authorList>
    </citation>
    <scope>NUCLEOTIDE SEQUENCE [LARGE SCALE GENOMIC DNA]</scope>
    <source>
        <strain evidence="2">ATCC BAA-1014 / DSM 16622 / JCM 12645 / Bem</strain>
    </source>
</reference>
<sequence length="53" mass="5890">MVLDMYCSFLATVRQTERHSTSSKVAHCYHTTVAKSEPVGHLTIAKNELGNIL</sequence>
<keyword evidence="2" id="KW-1185">Reference proteome</keyword>
<dbReference type="AlphaFoldDB" id="E1P6C7"/>
<reference evidence="1 2" key="2">
    <citation type="journal article" date="2010" name="BMC Genomics">
        <title>The genome of Geobacter bemidjiensis, exemplar for the subsurface clade of Geobacter species that predominate in Fe(III)-reducing subsurface environments.</title>
        <authorList>
            <person name="Aklujkar M."/>
            <person name="Young N.D."/>
            <person name="Holmes D."/>
            <person name="Chavan M."/>
            <person name="Risso C."/>
            <person name="Kiss H.E."/>
            <person name="Han C.S."/>
            <person name="Land M.L."/>
            <person name="Lovley D.R."/>
        </authorList>
    </citation>
    <scope>NUCLEOTIDE SEQUENCE [LARGE SCALE GENOMIC DNA]</scope>
    <source>
        <strain evidence="2">ATCC BAA-1014 / DSM 16622 / JCM 12645 / Bem</strain>
    </source>
</reference>